<dbReference type="PANTHER" id="PTHR32278:SF111">
    <property type="entry name" value="F-BOX PROTEIN PP2-B12-RELATED"/>
    <property type="match status" value="1"/>
</dbReference>
<gene>
    <name evidence="3" type="ORF">COLO4_07235</name>
</gene>
<reference evidence="4" key="1">
    <citation type="submission" date="2013-09" db="EMBL/GenBank/DDBJ databases">
        <title>Corchorus olitorius genome sequencing.</title>
        <authorList>
            <person name="Alam M."/>
            <person name="Haque M.S."/>
            <person name="Islam M.S."/>
            <person name="Emdad E.M."/>
            <person name="Islam M.M."/>
            <person name="Ahmed B."/>
            <person name="Halim A."/>
            <person name="Hossen Q.M.M."/>
            <person name="Hossain M.Z."/>
            <person name="Ahmed R."/>
            <person name="Khan M.M."/>
            <person name="Islam R."/>
            <person name="Rashid M.M."/>
            <person name="Khan S.A."/>
            <person name="Rahman M.S."/>
            <person name="Alam M."/>
            <person name="Yahiya A.S."/>
            <person name="Khan M.S."/>
            <person name="Azam M.S."/>
            <person name="Haque T."/>
            <person name="Lashkar M.Z.H."/>
            <person name="Akhand A.I."/>
            <person name="Morshed G."/>
            <person name="Roy S."/>
            <person name="Uddin K.S."/>
            <person name="Rabeya T."/>
            <person name="Hossain A.S."/>
            <person name="Chowdhury A."/>
            <person name="Snigdha A.R."/>
            <person name="Mortoza M.S."/>
            <person name="Matin S.A."/>
            <person name="Hoque S.M.E."/>
            <person name="Islam M.K."/>
            <person name="Roy D.K."/>
            <person name="Haider R."/>
            <person name="Moosa M.M."/>
            <person name="Elias S.M."/>
            <person name="Hasan A.M."/>
            <person name="Jahan S."/>
            <person name="Shafiuddin M."/>
            <person name="Mahmood N."/>
            <person name="Shommy N.S."/>
        </authorList>
    </citation>
    <scope>NUCLEOTIDE SEQUENCE [LARGE SCALE GENOMIC DNA]</scope>
    <source>
        <strain evidence="4">cv. O-4</strain>
    </source>
</reference>
<sequence>MENYDDSKKEEQRPKKKRRGEEQKQEAAAAVSLDELPGECIAKIVSLTTPADVLRLSCVSATVRSAAEFFTGQKTGKKIYMINGPTDFDGTGIYGKIRTSKLLPDTNYAAYLVFKFNLQHGAHVLHRHYLEMKRAKERVDGWLEIEVDDLFITYGDYRKVNREFER</sequence>
<dbReference type="Proteomes" id="UP000187203">
    <property type="component" value="Unassembled WGS sequence"/>
</dbReference>
<dbReference type="CDD" id="cd22162">
    <property type="entry name" value="F-box_AtSKIP3-like"/>
    <property type="match status" value="1"/>
</dbReference>
<protein>
    <submittedName>
        <fullName evidence="3">Phloem protein 2-like protein</fullName>
    </submittedName>
</protein>
<name>A0A1R3KKF5_9ROSI</name>
<feature type="region of interest" description="Disordered" evidence="1">
    <location>
        <begin position="1"/>
        <end position="26"/>
    </location>
</feature>
<proteinExistence type="predicted"/>
<dbReference type="InterPro" id="IPR036047">
    <property type="entry name" value="F-box-like_dom_sf"/>
</dbReference>
<dbReference type="SUPFAM" id="SSF81383">
    <property type="entry name" value="F-box domain"/>
    <property type="match status" value="1"/>
</dbReference>
<dbReference type="AlphaFoldDB" id="A0A1R3KKF5"/>
<evidence type="ECO:0000313" key="4">
    <source>
        <dbReference type="Proteomes" id="UP000187203"/>
    </source>
</evidence>
<organism evidence="3 4">
    <name type="scientific">Corchorus olitorius</name>
    <dbReference type="NCBI Taxonomy" id="93759"/>
    <lineage>
        <taxon>Eukaryota</taxon>
        <taxon>Viridiplantae</taxon>
        <taxon>Streptophyta</taxon>
        <taxon>Embryophyta</taxon>
        <taxon>Tracheophyta</taxon>
        <taxon>Spermatophyta</taxon>
        <taxon>Magnoliopsida</taxon>
        <taxon>eudicotyledons</taxon>
        <taxon>Gunneridae</taxon>
        <taxon>Pentapetalae</taxon>
        <taxon>rosids</taxon>
        <taxon>malvids</taxon>
        <taxon>Malvales</taxon>
        <taxon>Malvaceae</taxon>
        <taxon>Grewioideae</taxon>
        <taxon>Apeibeae</taxon>
        <taxon>Corchorus</taxon>
    </lineage>
</organism>
<dbReference type="InterPro" id="IPR025886">
    <property type="entry name" value="PP2-like"/>
</dbReference>
<dbReference type="InterPro" id="IPR001810">
    <property type="entry name" value="F-box_dom"/>
</dbReference>
<dbReference type="EMBL" id="AWUE01013162">
    <property type="protein sequence ID" value="OMP07567.1"/>
    <property type="molecule type" value="Genomic_DNA"/>
</dbReference>
<feature type="compositionally biased region" description="Basic and acidic residues" evidence="1">
    <location>
        <begin position="1"/>
        <end position="25"/>
    </location>
</feature>
<evidence type="ECO:0000313" key="3">
    <source>
        <dbReference type="EMBL" id="OMP07567.1"/>
    </source>
</evidence>
<evidence type="ECO:0000256" key="1">
    <source>
        <dbReference type="SAM" id="MobiDB-lite"/>
    </source>
</evidence>
<dbReference type="PANTHER" id="PTHR32278">
    <property type="entry name" value="F-BOX DOMAIN-CONTAINING PROTEIN"/>
    <property type="match status" value="1"/>
</dbReference>
<dbReference type="OrthoDB" id="1304606at2759"/>
<keyword evidence="4" id="KW-1185">Reference proteome</keyword>
<accession>A0A1R3KKF5</accession>
<comment type="caution">
    <text evidence="3">The sequence shown here is derived from an EMBL/GenBank/DDBJ whole genome shotgun (WGS) entry which is preliminary data.</text>
</comment>
<dbReference type="PROSITE" id="PS50181">
    <property type="entry name" value="FBOX"/>
    <property type="match status" value="1"/>
</dbReference>
<evidence type="ECO:0000259" key="2">
    <source>
        <dbReference type="PROSITE" id="PS50181"/>
    </source>
</evidence>
<dbReference type="Pfam" id="PF14299">
    <property type="entry name" value="PP2"/>
    <property type="match status" value="1"/>
</dbReference>
<feature type="domain" description="F-box" evidence="2">
    <location>
        <begin position="30"/>
        <end position="79"/>
    </location>
</feature>